<feature type="compositionally biased region" description="Low complexity" evidence="2">
    <location>
        <begin position="390"/>
        <end position="404"/>
    </location>
</feature>
<feature type="domain" description="Cell envelope-related transcriptional attenuator" evidence="4">
    <location>
        <begin position="118"/>
        <end position="290"/>
    </location>
</feature>
<sequence length="437" mass="48367">MSSKNKTKQQKLKTLSRLKKVLIFFEALFAVCVILMGTVMFVPAVKGAIVEGLTKTPVGQNIIKLFGSKSYDKSVFDGDFNKNQVETNNLQYNYSEEYTNFILFGIDSRTSQFDEGTNSDSMVIVSVHNTTGEVKMVSIYRDTFLRIYNSDGTYKYFKVNSAYSVGGAEGAINTLNKNLDLQLTDYVTVNFAGVAKIIDTLGGIKVNLTDDEVNQLNHHMKSTISTTGEYAKPIAKSGKNIKLNGIQATTYCRIRKATFYDPDTGKAIRDDFGRAARQRSVIMKLVDRAKKASVSELQQMINTVLDGNTKKEKIISTSFDFDQIVGMLPIIFDFSLSGSEGFPSELTTGTIDNTSYVLPQGLSQNVTALHEFLYGEENYQPTSTVEEIDSSIVSQTGVSSSSTGYNPTEMGGTSTDEEESQTEEYYDYDDGGDTEFH</sequence>
<feature type="compositionally biased region" description="Acidic residues" evidence="2">
    <location>
        <begin position="415"/>
        <end position="437"/>
    </location>
</feature>
<dbReference type="RefSeq" id="WP_260978395.1">
    <property type="nucleotide sequence ID" value="NZ_JAODBU010000003.1"/>
</dbReference>
<gene>
    <name evidence="5" type="ORF">N5B56_03475</name>
</gene>
<evidence type="ECO:0000256" key="1">
    <source>
        <dbReference type="ARBA" id="ARBA00006068"/>
    </source>
</evidence>
<dbReference type="Gene3D" id="3.40.630.190">
    <property type="entry name" value="LCP protein"/>
    <property type="match status" value="1"/>
</dbReference>
<name>A0ABT2LZ43_9FIRM</name>
<evidence type="ECO:0000313" key="6">
    <source>
        <dbReference type="Proteomes" id="UP001431199"/>
    </source>
</evidence>
<dbReference type="PANTHER" id="PTHR33392">
    <property type="entry name" value="POLYISOPRENYL-TEICHOIC ACID--PEPTIDOGLYCAN TEICHOIC ACID TRANSFERASE TAGU"/>
    <property type="match status" value="1"/>
</dbReference>
<proteinExistence type="inferred from homology"/>
<dbReference type="EMBL" id="JAODBU010000003">
    <property type="protein sequence ID" value="MCT7398148.1"/>
    <property type="molecule type" value="Genomic_DNA"/>
</dbReference>
<dbReference type="InterPro" id="IPR004474">
    <property type="entry name" value="LytR_CpsA_psr"/>
</dbReference>
<keyword evidence="3" id="KW-1133">Transmembrane helix</keyword>
<keyword evidence="3" id="KW-0472">Membrane</keyword>
<evidence type="ECO:0000256" key="3">
    <source>
        <dbReference type="SAM" id="Phobius"/>
    </source>
</evidence>
<dbReference type="Pfam" id="PF03816">
    <property type="entry name" value="LytR_cpsA_psr"/>
    <property type="match status" value="1"/>
</dbReference>
<comment type="similarity">
    <text evidence="1">Belongs to the LytR/CpsA/Psr (LCP) family.</text>
</comment>
<keyword evidence="3" id="KW-0812">Transmembrane</keyword>
<keyword evidence="6" id="KW-1185">Reference proteome</keyword>
<accession>A0ABT2LZ43</accession>
<evidence type="ECO:0000259" key="4">
    <source>
        <dbReference type="Pfam" id="PF03816"/>
    </source>
</evidence>
<feature type="region of interest" description="Disordered" evidence="2">
    <location>
        <begin position="388"/>
        <end position="437"/>
    </location>
</feature>
<evidence type="ECO:0000313" key="5">
    <source>
        <dbReference type="EMBL" id="MCT7398148.1"/>
    </source>
</evidence>
<dbReference type="InterPro" id="IPR050922">
    <property type="entry name" value="LytR/CpsA/Psr_CW_biosynth"/>
</dbReference>
<reference evidence="5" key="1">
    <citation type="submission" date="2022-09" db="EMBL/GenBank/DDBJ databases">
        <title>Eubacterium sp. LFL-14 isolated from human feces.</title>
        <authorList>
            <person name="Liu F."/>
        </authorList>
    </citation>
    <scope>NUCLEOTIDE SEQUENCE</scope>
    <source>
        <strain evidence="5">LFL-14</strain>
    </source>
</reference>
<dbReference type="PANTHER" id="PTHR33392:SF6">
    <property type="entry name" value="POLYISOPRENYL-TEICHOIC ACID--PEPTIDOGLYCAN TEICHOIC ACID TRANSFERASE TAGU"/>
    <property type="match status" value="1"/>
</dbReference>
<evidence type="ECO:0000256" key="2">
    <source>
        <dbReference type="SAM" id="MobiDB-lite"/>
    </source>
</evidence>
<dbReference type="NCBIfam" id="TIGR00350">
    <property type="entry name" value="lytR_cpsA_psr"/>
    <property type="match status" value="1"/>
</dbReference>
<protein>
    <submittedName>
        <fullName evidence="5">LCP family protein</fullName>
    </submittedName>
</protein>
<feature type="transmembrane region" description="Helical" evidence="3">
    <location>
        <begin position="21"/>
        <end position="45"/>
    </location>
</feature>
<comment type="caution">
    <text evidence="5">The sequence shown here is derived from an EMBL/GenBank/DDBJ whole genome shotgun (WGS) entry which is preliminary data.</text>
</comment>
<dbReference type="Proteomes" id="UP001431199">
    <property type="component" value="Unassembled WGS sequence"/>
</dbReference>
<organism evidence="5 6">
    <name type="scientific">Eubacterium album</name>
    <dbReference type="NCBI Taxonomy" id="2978477"/>
    <lineage>
        <taxon>Bacteria</taxon>
        <taxon>Bacillati</taxon>
        <taxon>Bacillota</taxon>
        <taxon>Clostridia</taxon>
        <taxon>Eubacteriales</taxon>
        <taxon>Eubacteriaceae</taxon>
        <taxon>Eubacterium</taxon>
    </lineage>
</organism>